<evidence type="ECO:0000256" key="1">
    <source>
        <dbReference type="SAM" id="MobiDB-lite"/>
    </source>
</evidence>
<protein>
    <submittedName>
        <fullName evidence="2">Uncharacterized protein</fullName>
    </submittedName>
</protein>
<comment type="caution">
    <text evidence="2">The sequence shown here is derived from an EMBL/GenBank/DDBJ whole genome shotgun (WGS) entry which is preliminary data.</text>
</comment>
<reference evidence="2" key="1">
    <citation type="submission" date="2023-07" db="EMBL/GenBank/DDBJ databases">
        <title>draft genome sequence of fig (Ficus carica).</title>
        <authorList>
            <person name="Takahashi T."/>
            <person name="Nishimura K."/>
        </authorList>
    </citation>
    <scope>NUCLEOTIDE SEQUENCE</scope>
</reference>
<feature type="region of interest" description="Disordered" evidence="1">
    <location>
        <begin position="177"/>
        <end position="198"/>
    </location>
</feature>
<evidence type="ECO:0000313" key="2">
    <source>
        <dbReference type="EMBL" id="GMN31288.1"/>
    </source>
</evidence>
<name>A0AA87ZQS5_FICCA</name>
<accession>A0AA87ZQS5</accession>
<keyword evidence="3" id="KW-1185">Reference proteome</keyword>
<proteinExistence type="predicted"/>
<gene>
    <name evidence="2" type="ORF">TIFTF001_041567</name>
</gene>
<organism evidence="2 3">
    <name type="scientific">Ficus carica</name>
    <name type="common">Common fig</name>
    <dbReference type="NCBI Taxonomy" id="3494"/>
    <lineage>
        <taxon>Eukaryota</taxon>
        <taxon>Viridiplantae</taxon>
        <taxon>Streptophyta</taxon>
        <taxon>Embryophyta</taxon>
        <taxon>Tracheophyta</taxon>
        <taxon>Spermatophyta</taxon>
        <taxon>Magnoliopsida</taxon>
        <taxon>eudicotyledons</taxon>
        <taxon>Gunneridae</taxon>
        <taxon>Pentapetalae</taxon>
        <taxon>rosids</taxon>
        <taxon>fabids</taxon>
        <taxon>Rosales</taxon>
        <taxon>Moraceae</taxon>
        <taxon>Ficeae</taxon>
        <taxon>Ficus</taxon>
    </lineage>
</organism>
<sequence>MIRSPWSVRFVSSGGELACGLLALGNGGEDVFANAGGEGRGGGVGGEREGGRLRSWGRRRLEGAPFGRPVQTEKEPFSLNRSPLASQFGLKWPLTRYTVNPDGWTVHPRSPAHLPPPSRPLFANIVDVHAGAHVLLRVVSCSVRCSSIPSTGVCLAGDPGSGPLSSLRFGYSLQISPSPGSRAADEAPCEDSDSKANP</sequence>
<dbReference type="AlphaFoldDB" id="A0AA87ZQS5"/>
<evidence type="ECO:0000313" key="3">
    <source>
        <dbReference type="Proteomes" id="UP001187192"/>
    </source>
</evidence>
<dbReference type="Proteomes" id="UP001187192">
    <property type="component" value="Unassembled WGS sequence"/>
</dbReference>
<dbReference type="EMBL" id="BTGU01001917">
    <property type="protein sequence ID" value="GMN31288.1"/>
    <property type="molecule type" value="Genomic_DNA"/>
</dbReference>